<name>A0ABP4VJJ5_9MICO</name>
<dbReference type="InterPro" id="IPR018966">
    <property type="entry name" value="VTC_domain"/>
</dbReference>
<sequence length="284" mass="31093">MTSPATTVRDTTADDVVTSGLARCAAVGLAELDATAALQTRVDRKYVLTPAEVAALLAELTREGLTPAAPVRVLEIDGARTFTYASTYFDTEDLLTFRLAARRRRRRFKVRSRTYVDTGGATFLEVKTRAARGVTVKERQPWTVAGRLDRAGAEFVDGRLAAARLDVPPSSALSPVLRSAYRRTTLLLPDARLTLDTGLSWRLADATDHDTEGARPDRPTTAVGDLVVVETKAGTAPSSADRALWRAGHRPDRISKYGTGLALLRPDLPDHPWRRLRRERLHAA</sequence>
<dbReference type="CDD" id="cd07750">
    <property type="entry name" value="PolyPPase_VTC_like"/>
    <property type="match status" value="1"/>
</dbReference>
<dbReference type="RefSeq" id="WP_344248863.1">
    <property type="nucleotide sequence ID" value="NZ_BAAAPM010000005.1"/>
</dbReference>
<dbReference type="Proteomes" id="UP001501138">
    <property type="component" value="Unassembled WGS sequence"/>
</dbReference>
<dbReference type="SUPFAM" id="SSF55154">
    <property type="entry name" value="CYTH-like phosphatases"/>
    <property type="match status" value="1"/>
</dbReference>
<dbReference type="InterPro" id="IPR033469">
    <property type="entry name" value="CYTH-like_dom_sf"/>
</dbReference>
<evidence type="ECO:0000259" key="1">
    <source>
        <dbReference type="Pfam" id="PF09359"/>
    </source>
</evidence>
<organism evidence="2 3">
    <name type="scientific">Isoptericola hypogeus</name>
    <dbReference type="NCBI Taxonomy" id="300179"/>
    <lineage>
        <taxon>Bacteria</taxon>
        <taxon>Bacillati</taxon>
        <taxon>Actinomycetota</taxon>
        <taxon>Actinomycetes</taxon>
        <taxon>Micrococcales</taxon>
        <taxon>Promicromonosporaceae</taxon>
        <taxon>Isoptericola</taxon>
    </lineage>
</organism>
<evidence type="ECO:0000313" key="2">
    <source>
        <dbReference type="EMBL" id="GAA1729092.1"/>
    </source>
</evidence>
<feature type="domain" description="VTC" evidence="1">
    <location>
        <begin position="41"/>
        <end position="264"/>
    </location>
</feature>
<comment type="caution">
    <text evidence="2">The sequence shown here is derived from an EMBL/GenBank/DDBJ whole genome shotgun (WGS) entry which is preliminary data.</text>
</comment>
<dbReference type="EMBL" id="BAAAPM010000005">
    <property type="protein sequence ID" value="GAA1729092.1"/>
    <property type="molecule type" value="Genomic_DNA"/>
</dbReference>
<dbReference type="Pfam" id="PF09359">
    <property type="entry name" value="VTC"/>
    <property type="match status" value="1"/>
</dbReference>
<proteinExistence type="predicted"/>
<gene>
    <name evidence="2" type="ORF">GCM10009809_25800</name>
</gene>
<protein>
    <submittedName>
        <fullName evidence="2">VTC domain-containing protein</fullName>
    </submittedName>
</protein>
<reference evidence="3" key="1">
    <citation type="journal article" date="2019" name="Int. J. Syst. Evol. Microbiol.">
        <title>The Global Catalogue of Microorganisms (GCM) 10K type strain sequencing project: providing services to taxonomists for standard genome sequencing and annotation.</title>
        <authorList>
            <consortium name="The Broad Institute Genomics Platform"/>
            <consortium name="The Broad Institute Genome Sequencing Center for Infectious Disease"/>
            <person name="Wu L."/>
            <person name="Ma J."/>
        </authorList>
    </citation>
    <scope>NUCLEOTIDE SEQUENCE [LARGE SCALE GENOMIC DNA]</scope>
    <source>
        <strain evidence="3">JCM 15589</strain>
    </source>
</reference>
<keyword evidence="3" id="KW-1185">Reference proteome</keyword>
<accession>A0ABP4VJJ5</accession>
<evidence type="ECO:0000313" key="3">
    <source>
        <dbReference type="Proteomes" id="UP001501138"/>
    </source>
</evidence>